<organism evidence="3 4">
    <name type="scientific">Candidatus Zambryskibacteria bacterium RIFCSPHIGHO2_01_FULL_46_30</name>
    <dbReference type="NCBI Taxonomy" id="1802739"/>
    <lineage>
        <taxon>Bacteria</taxon>
        <taxon>Candidatus Zambryskiibacteriota</taxon>
    </lineage>
</organism>
<feature type="signal peptide" evidence="2">
    <location>
        <begin position="1"/>
        <end position="24"/>
    </location>
</feature>
<evidence type="ECO:0000256" key="1">
    <source>
        <dbReference type="SAM" id="Coils"/>
    </source>
</evidence>
<proteinExistence type="predicted"/>
<dbReference type="EMBL" id="MHVI01000004">
    <property type="protein sequence ID" value="OHA92519.1"/>
    <property type="molecule type" value="Genomic_DNA"/>
</dbReference>
<feature type="coiled-coil region" evidence="1">
    <location>
        <begin position="45"/>
        <end position="120"/>
    </location>
</feature>
<evidence type="ECO:0008006" key="5">
    <source>
        <dbReference type="Google" id="ProtNLM"/>
    </source>
</evidence>
<evidence type="ECO:0000313" key="4">
    <source>
        <dbReference type="Proteomes" id="UP000177746"/>
    </source>
</evidence>
<gene>
    <name evidence="3" type="ORF">A2665_00560</name>
</gene>
<protein>
    <recommendedName>
        <fullName evidence="5">DUF5667 domain-containing protein</fullName>
    </recommendedName>
</protein>
<accession>A0A1G2T6W2</accession>
<keyword evidence="2" id="KW-0732">Signal</keyword>
<comment type="caution">
    <text evidence="3">The sequence shown here is derived from an EMBL/GenBank/DDBJ whole genome shotgun (WGS) entry which is preliminary data.</text>
</comment>
<evidence type="ECO:0000256" key="2">
    <source>
        <dbReference type="SAM" id="SignalP"/>
    </source>
</evidence>
<feature type="chain" id="PRO_5009584540" description="DUF5667 domain-containing protein" evidence="2">
    <location>
        <begin position="25"/>
        <end position="204"/>
    </location>
</feature>
<name>A0A1G2T6W2_9BACT</name>
<dbReference type="AlphaFoldDB" id="A0A1G2T6W2"/>
<keyword evidence="1" id="KW-0175">Coiled coil</keyword>
<sequence length="204" mass="22520">MAKQYLSTLLFLALVFGAFSSVSAQEASLNTSVNTEAIQVQAQMRAEIEARRAQADERREAARIEAEARRAEAQSKRVEFQQAVAKRQVENTARVILATIERLENIIVRLESRMAKIKAQGGVTSESETFVAAARANLSDARLAVDAFVSIDLSSERALENFQRIRATAAETREHIRAAHRNLMMAVRSLSSVEMNLEAGISAE</sequence>
<evidence type="ECO:0000313" key="3">
    <source>
        <dbReference type="EMBL" id="OHA92519.1"/>
    </source>
</evidence>
<reference evidence="3 4" key="1">
    <citation type="journal article" date="2016" name="Nat. Commun.">
        <title>Thousands of microbial genomes shed light on interconnected biogeochemical processes in an aquifer system.</title>
        <authorList>
            <person name="Anantharaman K."/>
            <person name="Brown C.T."/>
            <person name="Hug L.A."/>
            <person name="Sharon I."/>
            <person name="Castelle C.J."/>
            <person name="Probst A.J."/>
            <person name="Thomas B.C."/>
            <person name="Singh A."/>
            <person name="Wilkins M.J."/>
            <person name="Karaoz U."/>
            <person name="Brodie E.L."/>
            <person name="Williams K.H."/>
            <person name="Hubbard S.S."/>
            <person name="Banfield J.F."/>
        </authorList>
    </citation>
    <scope>NUCLEOTIDE SEQUENCE [LARGE SCALE GENOMIC DNA]</scope>
</reference>
<dbReference type="Proteomes" id="UP000177746">
    <property type="component" value="Unassembled WGS sequence"/>
</dbReference>